<dbReference type="PANTHER" id="PTHR13026:SF0">
    <property type="entry name" value="RIBOSOMAL RNA PROCESSING 1B"/>
    <property type="match status" value="1"/>
</dbReference>
<feature type="compositionally biased region" description="Basic residues" evidence="5">
    <location>
        <begin position="414"/>
        <end position="423"/>
    </location>
</feature>
<feature type="compositionally biased region" description="Low complexity" evidence="5">
    <location>
        <begin position="519"/>
        <end position="540"/>
    </location>
</feature>
<dbReference type="PANTHER" id="PTHR13026">
    <property type="entry name" value="NNP-1 PROTEIN NOVEL NUCLEAR PROTEIN 1 NOP52"/>
    <property type="match status" value="1"/>
</dbReference>
<feature type="compositionally biased region" description="Polar residues" evidence="5">
    <location>
        <begin position="445"/>
        <end position="474"/>
    </location>
</feature>
<keyword evidence="4" id="KW-0539">Nucleus</keyword>
<reference evidence="6" key="1">
    <citation type="submission" date="2022-07" db="EMBL/GenBank/DDBJ databases">
        <title>Phylogenomic reconstructions and comparative analyses of Kickxellomycotina fungi.</title>
        <authorList>
            <person name="Reynolds N.K."/>
            <person name="Stajich J.E."/>
            <person name="Barry K."/>
            <person name="Grigoriev I.V."/>
            <person name="Crous P."/>
            <person name="Smith M.E."/>
        </authorList>
    </citation>
    <scope>NUCLEOTIDE SEQUENCE</scope>
    <source>
        <strain evidence="6">NRRL 1566</strain>
    </source>
</reference>
<evidence type="ECO:0000256" key="4">
    <source>
        <dbReference type="ARBA" id="ARBA00023242"/>
    </source>
</evidence>
<dbReference type="GO" id="GO:0005634">
    <property type="term" value="C:nucleus"/>
    <property type="evidence" value="ECO:0007669"/>
    <property type="project" value="UniProtKB-SubCell"/>
</dbReference>
<evidence type="ECO:0000313" key="6">
    <source>
        <dbReference type="EMBL" id="KAJ2845697.1"/>
    </source>
</evidence>
<organism evidence="6 7">
    <name type="scientific">Coemansia brasiliensis</name>
    <dbReference type="NCBI Taxonomy" id="2650707"/>
    <lineage>
        <taxon>Eukaryota</taxon>
        <taxon>Fungi</taxon>
        <taxon>Fungi incertae sedis</taxon>
        <taxon>Zoopagomycota</taxon>
        <taxon>Kickxellomycotina</taxon>
        <taxon>Kickxellomycetes</taxon>
        <taxon>Kickxellales</taxon>
        <taxon>Kickxellaceae</taxon>
        <taxon>Coemansia</taxon>
    </lineage>
</organism>
<feature type="compositionally biased region" description="Basic and acidic residues" evidence="5">
    <location>
        <begin position="345"/>
        <end position="358"/>
    </location>
</feature>
<dbReference type="EMBL" id="JANBUW010000734">
    <property type="protein sequence ID" value="KAJ2845697.1"/>
    <property type="molecule type" value="Genomic_DNA"/>
</dbReference>
<feature type="region of interest" description="Disordered" evidence="5">
    <location>
        <begin position="512"/>
        <end position="543"/>
    </location>
</feature>
<dbReference type="Pfam" id="PF05997">
    <property type="entry name" value="Nop52"/>
    <property type="match status" value="1"/>
</dbReference>
<accession>A0A9W8IAA8</accession>
<evidence type="ECO:0000256" key="2">
    <source>
        <dbReference type="ARBA" id="ARBA00006374"/>
    </source>
</evidence>
<dbReference type="AlphaFoldDB" id="A0A9W8IAA8"/>
<protein>
    <submittedName>
        <fullName evidence="6">Uncharacterized protein</fullName>
    </submittedName>
</protein>
<proteinExistence type="inferred from homology"/>
<dbReference type="GO" id="GO:0030688">
    <property type="term" value="C:preribosome, small subunit precursor"/>
    <property type="evidence" value="ECO:0007669"/>
    <property type="project" value="InterPro"/>
</dbReference>
<comment type="similarity">
    <text evidence="2">Belongs to the RRP1 family.</text>
</comment>
<feature type="region of interest" description="Disordered" evidence="5">
    <location>
        <begin position="405"/>
        <end position="499"/>
    </location>
</feature>
<sequence>MAELTDKERALGKRLAHVDKSVRDQATASVRVVMSQEEEFTHMEMLRHWKALFYCFWLSDKPLVQQELAWDLAKLTIVCNRPNGVVFVRAFWETLSREWFDIDKHRIDKYLLLARRIVFFTFKAMQQHQWDQELVSEYLKVYQEVPVNPGDPKIPNSIRTHVSDVYVDELVRLVSELLSESENAQEEAASIPVAQLLEPFMRLIGRTPIRHLPPIIQESVFENMVVRIAEAEERSMAQSSDSKVAVPATDVVLNNEIVGETVENVQFLIDAIPEIKSRMLAVGGEEESRSSGRKRLYMLYQALCDTFPDEETDIMLPKRITVKEPIGAEERKIADKHKRRKASKKRELKERRKRKAEADHTIVSALETEIDANALVNEATADERRNYEADVAKVNEMEKRAGLLVDESGSKSTASKKAKRKEKKLLEKTKQKEDIPLLVPIDGQANGTSNTSASAGESHTVDTTKTFSVDTKSSGALGLDKIRPHLQTNNKHTDESETSSLLARIEKSFVIRDKKPEAQESSSKSAGAKSSSNAKQAGSKRALIKKKRLGWALERNSVKPFSKTKPVQLFPNPTKFVANTQLKSALRKESAYGYEPQYTHPPYKLANLTVTKKRRLASA</sequence>
<feature type="compositionally biased region" description="Basic residues" evidence="5">
    <location>
        <begin position="334"/>
        <end position="344"/>
    </location>
</feature>
<keyword evidence="7" id="KW-1185">Reference proteome</keyword>
<dbReference type="InterPro" id="IPR010301">
    <property type="entry name" value="RRP1"/>
</dbReference>
<gene>
    <name evidence="6" type="ORF">IWW36_004675</name>
</gene>
<comment type="subcellular location">
    <subcellularLocation>
        <location evidence="1">Nucleus</location>
    </subcellularLocation>
</comment>
<evidence type="ECO:0000313" key="7">
    <source>
        <dbReference type="Proteomes" id="UP001139887"/>
    </source>
</evidence>
<feature type="compositionally biased region" description="Basic and acidic residues" evidence="5">
    <location>
        <begin position="424"/>
        <end position="435"/>
    </location>
</feature>
<feature type="region of interest" description="Disordered" evidence="5">
    <location>
        <begin position="329"/>
        <end position="358"/>
    </location>
</feature>
<name>A0A9W8IAA8_9FUNG</name>
<keyword evidence="3" id="KW-0698">rRNA processing</keyword>
<evidence type="ECO:0000256" key="1">
    <source>
        <dbReference type="ARBA" id="ARBA00004123"/>
    </source>
</evidence>
<dbReference type="OrthoDB" id="74910at2759"/>
<dbReference type="GO" id="GO:0006364">
    <property type="term" value="P:rRNA processing"/>
    <property type="evidence" value="ECO:0007669"/>
    <property type="project" value="UniProtKB-KW"/>
</dbReference>
<dbReference type="Proteomes" id="UP001139887">
    <property type="component" value="Unassembled WGS sequence"/>
</dbReference>
<comment type="caution">
    <text evidence="6">The sequence shown here is derived from an EMBL/GenBank/DDBJ whole genome shotgun (WGS) entry which is preliminary data.</text>
</comment>
<evidence type="ECO:0000256" key="5">
    <source>
        <dbReference type="SAM" id="MobiDB-lite"/>
    </source>
</evidence>
<evidence type="ECO:0000256" key="3">
    <source>
        <dbReference type="ARBA" id="ARBA00022552"/>
    </source>
</evidence>